<dbReference type="Gene3D" id="2.40.50.100">
    <property type="match status" value="1"/>
</dbReference>
<comment type="caution">
    <text evidence="4">The sequence shown here is derived from an EMBL/GenBank/DDBJ whole genome shotgun (WGS) entry which is preliminary data.</text>
</comment>
<dbReference type="NCBIfam" id="TIGR01730">
    <property type="entry name" value="RND_mfp"/>
    <property type="match status" value="1"/>
</dbReference>
<dbReference type="PANTHER" id="PTHR30469:SF15">
    <property type="entry name" value="HLYD FAMILY OF SECRETION PROTEINS"/>
    <property type="match status" value="1"/>
</dbReference>
<dbReference type="Gene3D" id="1.10.287.470">
    <property type="entry name" value="Helix hairpin bin"/>
    <property type="match status" value="1"/>
</dbReference>
<dbReference type="GO" id="GO:0015562">
    <property type="term" value="F:efflux transmembrane transporter activity"/>
    <property type="evidence" value="ECO:0007669"/>
    <property type="project" value="TreeGrafter"/>
</dbReference>
<dbReference type="Proteomes" id="UP000238392">
    <property type="component" value="Unassembled WGS sequence"/>
</dbReference>
<dbReference type="PANTHER" id="PTHR30469">
    <property type="entry name" value="MULTIDRUG RESISTANCE PROTEIN MDTA"/>
    <property type="match status" value="1"/>
</dbReference>
<feature type="domain" description="Multidrug resistance protein MdtA-like barrel-sandwich hybrid" evidence="3">
    <location>
        <begin position="45"/>
        <end position="182"/>
    </location>
</feature>
<dbReference type="InterPro" id="IPR006143">
    <property type="entry name" value="RND_pump_MFP"/>
</dbReference>
<comment type="similarity">
    <text evidence="1">Belongs to the membrane fusion protein (MFP) (TC 8.A.1) family.</text>
</comment>
<evidence type="ECO:0000256" key="2">
    <source>
        <dbReference type="SAM" id="SignalP"/>
    </source>
</evidence>
<protein>
    <submittedName>
        <fullName evidence="4">RND family efflux transporter MFP subunit</fullName>
    </submittedName>
</protein>
<gene>
    <name evidence="4" type="ORF">CLV74_11934</name>
</gene>
<accession>A0A2T0WE01</accession>
<name>A0A2T0WE01_9RHOB</name>
<dbReference type="EMBL" id="PVTQ01000019">
    <property type="protein sequence ID" value="PRY84937.1"/>
    <property type="molecule type" value="Genomic_DNA"/>
</dbReference>
<keyword evidence="2" id="KW-0732">Signal</keyword>
<feature type="chain" id="PRO_5015488247" evidence="2">
    <location>
        <begin position="20"/>
        <end position="323"/>
    </location>
</feature>
<evidence type="ECO:0000256" key="1">
    <source>
        <dbReference type="ARBA" id="ARBA00009477"/>
    </source>
</evidence>
<dbReference type="SUPFAM" id="SSF111369">
    <property type="entry name" value="HlyD-like secretion proteins"/>
    <property type="match status" value="1"/>
</dbReference>
<dbReference type="AlphaFoldDB" id="A0A2T0WE01"/>
<dbReference type="GO" id="GO:1990281">
    <property type="term" value="C:efflux pump complex"/>
    <property type="evidence" value="ECO:0007669"/>
    <property type="project" value="TreeGrafter"/>
</dbReference>
<feature type="signal peptide" evidence="2">
    <location>
        <begin position="1"/>
        <end position="19"/>
    </location>
</feature>
<dbReference type="InterPro" id="IPR058625">
    <property type="entry name" value="MdtA-like_BSH"/>
</dbReference>
<keyword evidence="5" id="KW-1185">Reference proteome</keyword>
<proteinExistence type="inferred from homology"/>
<evidence type="ECO:0000259" key="3">
    <source>
        <dbReference type="Pfam" id="PF25917"/>
    </source>
</evidence>
<organism evidence="4 5">
    <name type="scientific">Donghicola tyrosinivorans</name>
    <dbReference type="NCBI Taxonomy" id="1652492"/>
    <lineage>
        <taxon>Bacteria</taxon>
        <taxon>Pseudomonadati</taxon>
        <taxon>Pseudomonadota</taxon>
        <taxon>Alphaproteobacteria</taxon>
        <taxon>Rhodobacterales</taxon>
        <taxon>Roseobacteraceae</taxon>
        <taxon>Donghicola</taxon>
    </lineage>
</organism>
<dbReference type="RefSeq" id="WP_245888616.1">
    <property type="nucleotide sequence ID" value="NZ_PVTQ01000019.1"/>
</dbReference>
<reference evidence="4 5" key="1">
    <citation type="submission" date="2018-03" db="EMBL/GenBank/DDBJ databases">
        <title>Genomic Encyclopedia of Archaeal and Bacterial Type Strains, Phase II (KMG-II): from individual species to whole genera.</title>
        <authorList>
            <person name="Goeker M."/>
        </authorList>
    </citation>
    <scope>NUCLEOTIDE SEQUENCE [LARGE SCALE GENOMIC DNA]</scope>
    <source>
        <strain evidence="4 5">DSM 100212</strain>
    </source>
</reference>
<dbReference type="Gene3D" id="2.40.420.20">
    <property type="match status" value="1"/>
</dbReference>
<evidence type="ECO:0000313" key="4">
    <source>
        <dbReference type="EMBL" id="PRY84937.1"/>
    </source>
</evidence>
<dbReference type="Pfam" id="PF25917">
    <property type="entry name" value="BSH_RND"/>
    <property type="match status" value="1"/>
</dbReference>
<sequence length="323" mass="33911">MRAFLFSLGLACASTAAFAESFTITATPVTEWKSVFGQIETRDRVPARARINGTLQTLEVSEGDMVTAGQQIAVITDTKIDFQISALDARLEAQQARLDTAQADLDRGTALKERGVISNQQLDALQTAVDVLNGEISAISAERLVLERQIEEGQVLAPDAGVVLDVPVARGSVIGAGESVAVIGGGGSYLRLSIPERHAEALQTGDSIEIARADGTITGTLAKVYPLIEGGRVEADVEVQGLDDRFVGRRVQVRLPVAERQALLVPAAALHQEAGLDYVTVQTAQGPVHQVVIPGDVIGSGDAAMVEIVTGLSAGETLVIADE</sequence>
<evidence type="ECO:0000313" key="5">
    <source>
        <dbReference type="Proteomes" id="UP000238392"/>
    </source>
</evidence>